<keyword evidence="4 6" id="KW-1133">Transmembrane helix</keyword>
<evidence type="ECO:0000256" key="5">
    <source>
        <dbReference type="ARBA" id="ARBA00023136"/>
    </source>
</evidence>
<dbReference type="OrthoDB" id="88014at2"/>
<dbReference type="PANTHER" id="PTHR30250:SF11">
    <property type="entry name" value="O-ANTIGEN TRANSPORTER-RELATED"/>
    <property type="match status" value="1"/>
</dbReference>
<dbReference type="EMBL" id="FQWE01000007">
    <property type="protein sequence ID" value="SHG27106.1"/>
    <property type="molecule type" value="Genomic_DNA"/>
</dbReference>
<keyword evidence="2" id="KW-1003">Cell membrane</keyword>
<protein>
    <submittedName>
        <fullName evidence="7">Membrane protein involved in the export of O-antigen and teichoic acid</fullName>
    </submittedName>
</protein>
<feature type="transmembrane region" description="Helical" evidence="6">
    <location>
        <begin position="399"/>
        <end position="418"/>
    </location>
</feature>
<keyword evidence="5 6" id="KW-0472">Membrane</keyword>
<evidence type="ECO:0000256" key="4">
    <source>
        <dbReference type="ARBA" id="ARBA00022989"/>
    </source>
</evidence>
<evidence type="ECO:0000313" key="8">
    <source>
        <dbReference type="Proteomes" id="UP000184036"/>
    </source>
</evidence>
<gene>
    <name evidence="7" type="ORF">SAMN05444396_10724</name>
</gene>
<feature type="transmembrane region" description="Helical" evidence="6">
    <location>
        <begin position="373"/>
        <end position="393"/>
    </location>
</feature>
<feature type="transmembrane region" description="Helical" evidence="6">
    <location>
        <begin position="123"/>
        <end position="143"/>
    </location>
</feature>
<dbReference type="PANTHER" id="PTHR30250">
    <property type="entry name" value="PST FAMILY PREDICTED COLANIC ACID TRANSPORTER"/>
    <property type="match status" value="1"/>
</dbReference>
<accession>A0A1M5IFU4</accession>
<feature type="transmembrane region" description="Helical" evidence="6">
    <location>
        <begin position="155"/>
        <end position="174"/>
    </location>
</feature>
<evidence type="ECO:0000256" key="6">
    <source>
        <dbReference type="SAM" id="Phobius"/>
    </source>
</evidence>
<dbReference type="InterPro" id="IPR050833">
    <property type="entry name" value="Poly_Biosynth_Transport"/>
</dbReference>
<feature type="transmembrane region" description="Helical" evidence="6">
    <location>
        <begin position="453"/>
        <end position="476"/>
    </location>
</feature>
<proteinExistence type="predicted"/>
<feature type="transmembrane region" description="Helical" evidence="6">
    <location>
        <begin position="222"/>
        <end position="242"/>
    </location>
</feature>
<evidence type="ECO:0000256" key="2">
    <source>
        <dbReference type="ARBA" id="ARBA00022475"/>
    </source>
</evidence>
<comment type="subcellular location">
    <subcellularLocation>
        <location evidence="1">Cell membrane</location>
        <topology evidence="1">Multi-pass membrane protein</topology>
    </subcellularLocation>
</comment>
<dbReference type="GO" id="GO:0005886">
    <property type="term" value="C:plasma membrane"/>
    <property type="evidence" value="ECO:0007669"/>
    <property type="project" value="UniProtKB-SubCell"/>
</dbReference>
<dbReference type="RefSeq" id="WP_072992193.1">
    <property type="nucleotide sequence ID" value="NZ_FQWE01000007.1"/>
</dbReference>
<evidence type="ECO:0000313" key="7">
    <source>
        <dbReference type="EMBL" id="SHG27106.1"/>
    </source>
</evidence>
<evidence type="ECO:0000256" key="1">
    <source>
        <dbReference type="ARBA" id="ARBA00004651"/>
    </source>
</evidence>
<keyword evidence="8" id="KW-1185">Reference proteome</keyword>
<feature type="transmembrane region" description="Helical" evidence="6">
    <location>
        <begin position="262"/>
        <end position="283"/>
    </location>
</feature>
<evidence type="ECO:0000256" key="3">
    <source>
        <dbReference type="ARBA" id="ARBA00022692"/>
    </source>
</evidence>
<feature type="transmembrane region" description="Helical" evidence="6">
    <location>
        <begin position="304"/>
        <end position="324"/>
    </location>
</feature>
<dbReference type="STRING" id="271157.SAMN05444396_10724"/>
<sequence length="504" mass="57818">MSTIIKESLKTSGINYIGILFGAFFTLYLTPKFLPTEYNGLYRLLLEYSGIAAVYFHFGIPTLINKYYHRIHFEFSVTKGFDFFVFVFPLIFLFIFGGFLNFFRSEATNMITSKNDYGLVVRYVSFLTPLIICNAYFFIFEAYSAMLGKIAFVNFFKNIILKIFNIISILLYILTKDFDTIMIIVSSGYILSTLIVFFYLLKLKKYKIDLRPSLDFLKQNSLLRDFLKFFLFLCLSNLTFFLLSKIDIFFVAKFTSMSNLAYYSTATYFVTLLLVPYAAVLNISFPRIAKSFTGGNLGELKSLIVTNSIYGFVLALYVFIIIWSNLDTIYIYIPNGNLYKAGKYIFLILSIGKLIDISIGSIGQVITISKWYFYTLYSSVAISIISVFLGYYLTSRFGITGAASSLSICTVLSVVFQLSVAKYKIGIHPYTNKILIIIFLALFLVLLCSTIDYIVHSLIIATFIKIILSTLLYFYAVYRFKISNEIAYILDRVLRPVLNRSKNN</sequence>
<name>A0A1M5IFU4_9FLAO</name>
<organism evidence="7 8">
    <name type="scientific">Flavobacterium segetis</name>
    <dbReference type="NCBI Taxonomy" id="271157"/>
    <lineage>
        <taxon>Bacteria</taxon>
        <taxon>Pseudomonadati</taxon>
        <taxon>Bacteroidota</taxon>
        <taxon>Flavobacteriia</taxon>
        <taxon>Flavobacteriales</taxon>
        <taxon>Flavobacteriaceae</taxon>
        <taxon>Flavobacterium</taxon>
    </lineage>
</organism>
<reference evidence="8" key="1">
    <citation type="submission" date="2016-11" db="EMBL/GenBank/DDBJ databases">
        <authorList>
            <person name="Varghese N."/>
            <person name="Submissions S."/>
        </authorList>
    </citation>
    <scope>NUCLEOTIDE SEQUENCE [LARGE SCALE GENOMIC DNA]</scope>
    <source>
        <strain evidence="8">DSM 19741</strain>
    </source>
</reference>
<dbReference type="Proteomes" id="UP000184036">
    <property type="component" value="Unassembled WGS sequence"/>
</dbReference>
<feature type="transmembrane region" description="Helical" evidence="6">
    <location>
        <begin position="180"/>
        <end position="201"/>
    </location>
</feature>
<feature type="transmembrane region" description="Helical" evidence="6">
    <location>
        <begin position="81"/>
        <end position="103"/>
    </location>
</feature>
<dbReference type="AlphaFoldDB" id="A0A1M5IFU4"/>
<feature type="transmembrane region" description="Helical" evidence="6">
    <location>
        <begin position="430"/>
        <end position="447"/>
    </location>
</feature>
<feature type="transmembrane region" description="Helical" evidence="6">
    <location>
        <begin position="12"/>
        <end position="29"/>
    </location>
</feature>
<feature type="transmembrane region" description="Helical" evidence="6">
    <location>
        <begin position="41"/>
        <end position="60"/>
    </location>
</feature>
<keyword evidence="3 6" id="KW-0812">Transmembrane</keyword>
<feature type="transmembrane region" description="Helical" evidence="6">
    <location>
        <begin position="344"/>
        <end position="366"/>
    </location>
</feature>